<dbReference type="Proteomes" id="UP000663637">
    <property type="component" value="Chromosome"/>
</dbReference>
<keyword evidence="6" id="KW-1185">Reference proteome</keyword>
<dbReference type="PROSITE" id="PS50949">
    <property type="entry name" value="HTH_GNTR"/>
    <property type="match status" value="1"/>
</dbReference>
<dbReference type="Gene3D" id="1.20.120.530">
    <property type="entry name" value="GntR ligand-binding domain-like"/>
    <property type="match status" value="1"/>
</dbReference>
<dbReference type="CDD" id="cd07377">
    <property type="entry name" value="WHTH_GntR"/>
    <property type="match status" value="1"/>
</dbReference>
<evidence type="ECO:0000313" key="5">
    <source>
        <dbReference type="EMBL" id="QSB46086.1"/>
    </source>
</evidence>
<evidence type="ECO:0000256" key="1">
    <source>
        <dbReference type="ARBA" id="ARBA00023015"/>
    </source>
</evidence>
<dbReference type="Gene3D" id="1.10.10.10">
    <property type="entry name" value="Winged helix-like DNA-binding domain superfamily/Winged helix DNA-binding domain"/>
    <property type="match status" value="1"/>
</dbReference>
<protein>
    <submittedName>
        <fullName evidence="5">FadR family transcriptional regulator</fullName>
    </submittedName>
</protein>
<gene>
    <name evidence="5" type="ORF">IDJ81_07175</name>
</gene>
<organism evidence="5 6">
    <name type="scientific">Tsuneonella flava</name>
    <dbReference type="NCBI Taxonomy" id="2055955"/>
    <lineage>
        <taxon>Bacteria</taxon>
        <taxon>Pseudomonadati</taxon>
        <taxon>Pseudomonadota</taxon>
        <taxon>Alphaproteobacteria</taxon>
        <taxon>Sphingomonadales</taxon>
        <taxon>Erythrobacteraceae</taxon>
        <taxon>Tsuneonella</taxon>
    </lineage>
</organism>
<dbReference type="EMBL" id="CP061510">
    <property type="protein sequence ID" value="QSB46086.1"/>
    <property type="molecule type" value="Genomic_DNA"/>
</dbReference>
<dbReference type="SUPFAM" id="SSF46785">
    <property type="entry name" value="Winged helix' DNA-binding domain"/>
    <property type="match status" value="1"/>
</dbReference>
<dbReference type="PANTHER" id="PTHR43537">
    <property type="entry name" value="TRANSCRIPTIONAL REGULATOR, GNTR FAMILY"/>
    <property type="match status" value="1"/>
</dbReference>
<proteinExistence type="predicted"/>
<dbReference type="InterPro" id="IPR008920">
    <property type="entry name" value="TF_FadR/GntR_C"/>
</dbReference>
<dbReference type="PANTHER" id="PTHR43537:SF5">
    <property type="entry name" value="UXU OPERON TRANSCRIPTIONAL REGULATOR"/>
    <property type="match status" value="1"/>
</dbReference>
<dbReference type="SUPFAM" id="SSF48008">
    <property type="entry name" value="GntR ligand-binding domain-like"/>
    <property type="match status" value="1"/>
</dbReference>
<dbReference type="PRINTS" id="PR00035">
    <property type="entry name" value="HTHGNTR"/>
</dbReference>
<sequence>MSSKRLFQTVAKQIENLIDEGLYPAGTRLPGERELAEKLGVSRVTIREAEIALQAIGRLEIKTGSGVYVSDNPPAMRHALPAVSAFEVTEARLLIESETAALAAHNIDEVGIEQLERLVAKMRSGSEEEANEADELFHLKIAEASNNAAMVHTVKSLWQMREEIPEIKQAYEAVCVHDAKSRTEEHKAVFDAVKARDPAGARAAMREHFHRLIDAMLDVAERKAIAEAQKKASASRERFAAATRIA</sequence>
<keyword evidence="3" id="KW-0804">Transcription</keyword>
<dbReference type="Pfam" id="PF07729">
    <property type="entry name" value="FCD"/>
    <property type="match status" value="1"/>
</dbReference>
<dbReference type="InterPro" id="IPR036390">
    <property type="entry name" value="WH_DNA-bd_sf"/>
</dbReference>
<keyword evidence="2" id="KW-0238">DNA-binding</keyword>
<reference evidence="5 6" key="1">
    <citation type="submission" date="2020-09" db="EMBL/GenBank/DDBJ databases">
        <title>Complete genome sequence of altererythrobacter flavus SS-21NJ, isolated from Dongying oil sludge in Shandong province.</title>
        <authorList>
            <person name="Sun S."/>
            <person name="Zhang Z."/>
        </authorList>
    </citation>
    <scope>NUCLEOTIDE SEQUENCE [LARGE SCALE GENOMIC DNA]</scope>
    <source>
        <strain evidence="5 6">SS-21NJ</strain>
    </source>
</reference>
<evidence type="ECO:0000313" key="6">
    <source>
        <dbReference type="Proteomes" id="UP000663637"/>
    </source>
</evidence>
<evidence type="ECO:0000256" key="3">
    <source>
        <dbReference type="ARBA" id="ARBA00023163"/>
    </source>
</evidence>
<dbReference type="InterPro" id="IPR000524">
    <property type="entry name" value="Tscrpt_reg_HTH_GntR"/>
</dbReference>
<dbReference type="SMART" id="SM00895">
    <property type="entry name" value="FCD"/>
    <property type="match status" value="1"/>
</dbReference>
<evidence type="ECO:0000259" key="4">
    <source>
        <dbReference type="PROSITE" id="PS50949"/>
    </source>
</evidence>
<evidence type="ECO:0000256" key="2">
    <source>
        <dbReference type="ARBA" id="ARBA00023125"/>
    </source>
</evidence>
<accession>A0ABX7KCU3</accession>
<dbReference type="InterPro" id="IPR011711">
    <property type="entry name" value="GntR_C"/>
</dbReference>
<dbReference type="Pfam" id="PF00392">
    <property type="entry name" value="GntR"/>
    <property type="match status" value="1"/>
</dbReference>
<dbReference type="SMART" id="SM00345">
    <property type="entry name" value="HTH_GNTR"/>
    <property type="match status" value="1"/>
</dbReference>
<keyword evidence="1" id="KW-0805">Transcription regulation</keyword>
<dbReference type="InterPro" id="IPR036388">
    <property type="entry name" value="WH-like_DNA-bd_sf"/>
</dbReference>
<name>A0ABX7KCU3_9SPHN</name>
<feature type="domain" description="HTH gntR-type" evidence="4">
    <location>
        <begin position="4"/>
        <end position="72"/>
    </location>
</feature>